<evidence type="ECO:0000313" key="2">
    <source>
        <dbReference type="EMBL" id="GII35765.1"/>
    </source>
</evidence>
<organism evidence="2 3">
    <name type="scientific">Planotetraspora phitsanulokensis</name>
    <dbReference type="NCBI Taxonomy" id="575192"/>
    <lineage>
        <taxon>Bacteria</taxon>
        <taxon>Bacillati</taxon>
        <taxon>Actinomycetota</taxon>
        <taxon>Actinomycetes</taxon>
        <taxon>Streptosporangiales</taxon>
        <taxon>Streptosporangiaceae</taxon>
        <taxon>Planotetraspora</taxon>
    </lineage>
</organism>
<dbReference type="SUPFAM" id="SSF48371">
    <property type="entry name" value="ARM repeat"/>
    <property type="match status" value="1"/>
</dbReference>
<reference evidence="2 3" key="1">
    <citation type="submission" date="2021-01" db="EMBL/GenBank/DDBJ databases">
        <title>Whole genome shotgun sequence of Planotetraspora phitsanulokensis NBRC 104273.</title>
        <authorList>
            <person name="Komaki H."/>
            <person name="Tamura T."/>
        </authorList>
    </citation>
    <scope>NUCLEOTIDE SEQUENCE [LARGE SCALE GENOMIC DNA]</scope>
    <source>
        <strain evidence="2 3">NBRC 104273</strain>
    </source>
</reference>
<comment type="caution">
    <text evidence="2">The sequence shown here is derived from an EMBL/GenBank/DDBJ whole genome shotgun (WGS) entry which is preliminary data.</text>
</comment>
<dbReference type="AlphaFoldDB" id="A0A8J3XC81"/>
<dbReference type="EMBL" id="BOOP01000003">
    <property type="protein sequence ID" value="GII35765.1"/>
    <property type="molecule type" value="Genomic_DNA"/>
</dbReference>
<proteinExistence type="predicted"/>
<dbReference type="InterPro" id="IPR016024">
    <property type="entry name" value="ARM-type_fold"/>
</dbReference>
<gene>
    <name evidence="2" type="ORF">Pph01_07680</name>
</gene>
<keyword evidence="3" id="KW-1185">Reference proteome</keyword>
<feature type="domain" description="DUF6493" evidence="1">
    <location>
        <begin position="6"/>
        <end position="323"/>
    </location>
</feature>
<dbReference type="InterPro" id="IPR045472">
    <property type="entry name" value="DUF6493"/>
</dbReference>
<dbReference type="Proteomes" id="UP000622547">
    <property type="component" value="Unassembled WGS sequence"/>
</dbReference>
<name>A0A8J3XC81_9ACTN</name>
<dbReference type="Pfam" id="PF20103">
    <property type="entry name" value="DUF6493"/>
    <property type="match status" value="1"/>
</dbReference>
<evidence type="ECO:0000313" key="3">
    <source>
        <dbReference type="Proteomes" id="UP000622547"/>
    </source>
</evidence>
<evidence type="ECO:0000259" key="1">
    <source>
        <dbReference type="Pfam" id="PF20103"/>
    </source>
</evidence>
<sequence length="965" mass="104660">MTTNADRLHEVIEQADRHALVELLAPLDEETRAGLAPIAGKAFADAKRRHDELLYGHVPDASDMAEAREWFERMKTAALAWLGTGDIAEFPAQREYSHPKWYERFDFARAFDIDELHRILLDRRPPWLAALAAQYITDHRWDAAWRLVLDGALARPTGEAYLLGMADHAAWGPEPGLADMVLRDPALLTVDLPALLKLPDGLLRIVSRDIVAGSSARRQTWSPVLNAHFPPGHPIRDRILDQLLELLTGDLNGPDATRLRKFLDKLAATPSELAARQQALFALVGHRIPAVVSYSVRALARLGRANLIPPTELIDAVEPALLAPAKSTATTALAIVASALRRDPGVERRAVERFATAVAHPHAEVQLAGIEAVAPHLVAHPDIAARLSELLPELSATAAQRLRTALPHQPTAEPPTPAVDLDDLIRRSEKVPPEVAHTCGVDAAIEAVRQGNEPPAVQVRPGADAGAAEIRPVSGVDELIRVLLRVVNGRGGIVDLERALDGLASIGPRWPSDFGRRVGPLLARVNQHFERDAPDWGERASGDMCLLVASWIEPQRGAGPAHPMTSPGIWLTSRIREVALGLGDPDPRPLLALPTDRRGWIDPTILVKRAGAGGGEIKRPIDTAVALARLAPSGRAAALHQAADLPGPLGRAVRAALGGDDDPSELPDVVADVIGWLRDETHESPPRLFGAAERDEAPRVTSEELAIEVNEQLRHMPPIVDANGELSTDLSQLPAYREMRVAYAYECAQRYAPDWAATLWPGDHRWLWRDATTTAVGLRLLLDPHEPVPPEALVAMIRHVSHEKPEERTLAVDVLIQTIGDARVTSTELARSLLTTVEGATDVSSARLVTLLQETAAASALHRATVRAALIDMLPTWLDRLAGQQRYGPLALLDEMCAADGTPITQPKTCALLNTLATGRSKSAAIARRLLDRSPAVRHVRSNTSAWPADALAAALNARIERAEH</sequence>
<dbReference type="RefSeq" id="WP_204071495.1">
    <property type="nucleotide sequence ID" value="NZ_BAABHI010000012.1"/>
</dbReference>
<accession>A0A8J3XC81</accession>
<protein>
    <recommendedName>
        <fullName evidence="1">DUF6493 domain-containing protein</fullName>
    </recommendedName>
</protein>